<dbReference type="AlphaFoldDB" id="A0A6I6JNW2"/>
<dbReference type="KEGG" id="mcos:GM418_03545"/>
<evidence type="ECO:0000313" key="2">
    <source>
        <dbReference type="Proteomes" id="UP000428260"/>
    </source>
</evidence>
<protein>
    <submittedName>
        <fullName evidence="1">Uncharacterized protein</fullName>
    </submittedName>
</protein>
<dbReference type="Proteomes" id="UP000428260">
    <property type="component" value="Chromosome"/>
</dbReference>
<keyword evidence="2" id="KW-1185">Reference proteome</keyword>
<name>A0A6I6JNW2_9BACT</name>
<organism evidence="1 2">
    <name type="scientific">Maribellus comscasis</name>
    <dbReference type="NCBI Taxonomy" id="2681766"/>
    <lineage>
        <taxon>Bacteria</taxon>
        <taxon>Pseudomonadati</taxon>
        <taxon>Bacteroidota</taxon>
        <taxon>Bacteroidia</taxon>
        <taxon>Marinilabiliales</taxon>
        <taxon>Prolixibacteraceae</taxon>
        <taxon>Maribellus</taxon>
    </lineage>
</organism>
<sequence length="70" mass="7785">MGINKLKHFSQIILAIFLIFFVSLQAAISAVKDVEAIIKSKTTLNVAKDMVAGKVTKAMEPQKDFVRLHK</sequence>
<accession>A0A6I6JNW2</accession>
<dbReference type="RefSeq" id="WP_158863214.1">
    <property type="nucleotide sequence ID" value="NZ_CP046401.1"/>
</dbReference>
<dbReference type="EMBL" id="CP046401">
    <property type="protein sequence ID" value="QGY42758.1"/>
    <property type="molecule type" value="Genomic_DNA"/>
</dbReference>
<proteinExistence type="predicted"/>
<evidence type="ECO:0000313" key="1">
    <source>
        <dbReference type="EMBL" id="QGY42758.1"/>
    </source>
</evidence>
<reference evidence="1 2" key="1">
    <citation type="submission" date="2019-11" db="EMBL/GenBank/DDBJ databases">
        <authorList>
            <person name="Zheng R.K."/>
            <person name="Sun C.M."/>
        </authorList>
    </citation>
    <scope>NUCLEOTIDE SEQUENCE [LARGE SCALE GENOMIC DNA]</scope>
    <source>
        <strain evidence="1 2">WC007</strain>
    </source>
</reference>
<gene>
    <name evidence="1" type="ORF">GM418_03545</name>
</gene>